<comment type="similarity">
    <text evidence="1">Belongs to the 'phage' integrase family.</text>
</comment>
<dbReference type="GO" id="GO:0003677">
    <property type="term" value="F:DNA binding"/>
    <property type="evidence" value="ECO:0007669"/>
    <property type="project" value="UniProtKB-KW"/>
</dbReference>
<evidence type="ECO:0000313" key="7">
    <source>
        <dbReference type="Proteomes" id="UP000480943"/>
    </source>
</evidence>
<protein>
    <submittedName>
        <fullName evidence="6">Tyrosine-type recombinase/integrase</fullName>
    </submittedName>
</protein>
<dbReference type="RefSeq" id="WP_151182683.1">
    <property type="nucleotide sequence ID" value="NZ_VZUQ01000053.1"/>
</dbReference>
<organism evidence="6 7">
    <name type="scientific">Photobacterium damselae subsp. damselae</name>
    <name type="common">Listonella damsela</name>
    <dbReference type="NCBI Taxonomy" id="85581"/>
    <lineage>
        <taxon>Bacteria</taxon>
        <taxon>Pseudomonadati</taxon>
        <taxon>Pseudomonadota</taxon>
        <taxon>Gammaproteobacteria</taxon>
        <taxon>Vibrionales</taxon>
        <taxon>Vibrionaceae</taxon>
        <taxon>Photobacterium</taxon>
    </lineage>
</organism>
<dbReference type="PROSITE" id="PS51898">
    <property type="entry name" value="TYR_RECOMBINASE"/>
    <property type="match status" value="1"/>
</dbReference>
<dbReference type="InterPro" id="IPR050808">
    <property type="entry name" value="Phage_Integrase"/>
</dbReference>
<keyword evidence="2" id="KW-0229">DNA integration</keyword>
<reference evidence="6 7" key="1">
    <citation type="submission" date="2019-09" db="EMBL/GenBank/DDBJ databases">
        <title>Photobacterium damselae subsp. damselae CDC-2227-81, a human clinical isolate.</title>
        <authorList>
            <person name="Osorio C.R."/>
        </authorList>
    </citation>
    <scope>NUCLEOTIDE SEQUENCE [LARGE SCALE GENOMIC DNA]</scope>
    <source>
        <strain evidence="6 7">CDC-2227-81</strain>
    </source>
</reference>
<feature type="domain" description="Tyr recombinase" evidence="5">
    <location>
        <begin position="203"/>
        <end position="381"/>
    </location>
</feature>
<keyword evidence="3" id="KW-0238">DNA-binding</keyword>
<keyword evidence="4" id="KW-0233">DNA recombination</keyword>
<name>A0AAD3ZVH9_PHODD</name>
<dbReference type="InterPro" id="IPR013762">
    <property type="entry name" value="Integrase-like_cat_sf"/>
</dbReference>
<dbReference type="Gene3D" id="1.10.150.130">
    <property type="match status" value="1"/>
</dbReference>
<evidence type="ECO:0000313" key="6">
    <source>
        <dbReference type="EMBL" id="KAB1181448.1"/>
    </source>
</evidence>
<dbReference type="PANTHER" id="PTHR30629:SF6">
    <property type="entry name" value="PROPHAGE INTEGRASE INTA-RELATED"/>
    <property type="match status" value="1"/>
</dbReference>
<evidence type="ECO:0000256" key="1">
    <source>
        <dbReference type="ARBA" id="ARBA00008857"/>
    </source>
</evidence>
<dbReference type="GO" id="GO:0015074">
    <property type="term" value="P:DNA integration"/>
    <property type="evidence" value="ECO:0007669"/>
    <property type="project" value="UniProtKB-KW"/>
</dbReference>
<proteinExistence type="inferred from homology"/>
<comment type="caution">
    <text evidence="6">The sequence shown here is derived from an EMBL/GenBank/DDBJ whole genome shotgun (WGS) entry which is preliminary data.</text>
</comment>
<accession>A0AAD3ZVH9</accession>
<evidence type="ECO:0000256" key="2">
    <source>
        <dbReference type="ARBA" id="ARBA00022908"/>
    </source>
</evidence>
<evidence type="ECO:0000259" key="5">
    <source>
        <dbReference type="PROSITE" id="PS51898"/>
    </source>
</evidence>
<dbReference type="InterPro" id="IPR010998">
    <property type="entry name" value="Integrase_recombinase_N"/>
</dbReference>
<dbReference type="SUPFAM" id="SSF56349">
    <property type="entry name" value="DNA breaking-rejoining enzymes"/>
    <property type="match status" value="1"/>
</dbReference>
<evidence type="ECO:0000256" key="4">
    <source>
        <dbReference type="ARBA" id="ARBA00023172"/>
    </source>
</evidence>
<gene>
    <name evidence="6" type="ORF">F6450_08840</name>
</gene>
<dbReference type="AlphaFoldDB" id="A0AAD3ZVH9"/>
<sequence>MSHLSIKLTDSAIRKALLNDDVSELVGIGSSFILRPHKKRLSATWYLVMYKASSRQRHKIGTWPSLSAERILKAKEELLLSVATNRPPLLNEWVYIGELLHWYLERSSIDRSLSIKRKRNIKSSITKHLIPLLGGEKISEVSPSFIEDELIWPLQGKMVVSTVRQHFVLLKRAFKVAFKQERLTHNPLSDVVFTDFFDCKMKGKPSALLPQHLESLWSHLLEQKTISGRLPGFMLMHGTRIGETRQLRWSYIDWRSKRLVIPEFLTKGKCPEHVIMLTPNAIQWLHEHRELQLSKGYRGVYLFPGEVRATCLNENQANQVIREVSGGLWQSHDLRKLARTMWIQLGVDYWVAERLLNHAMTKLDEVYIHTQAEGQKLNALSLWHNHIYKL</sequence>
<dbReference type="Proteomes" id="UP000480943">
    <property type="component" value="Unassembled WGS sequence"/>
</dbReference>
<dbReference type="Gene3D" id="1.10.443.10">
    <property type="entry name" value="Intergrase catalytic core"/>
    <property type="match status" value="1"/>
</dbReference>
<dbReference type="InterPro" id="IPR011010">
    <property type="entry name" value="DNA_brk_join_enz"/>
</dbReference>
<dbReference type="Pfam" id="PF00589">
    <property type="entry name" value="Phage_integrase"/>
    <property type="match status" value="1"/>
</dbReference>
<evidence type="ECO:0000256" key="3">
    <source>
        <dbReference type="ARBA" id="ARBA00023125"/>
    </source>
</evidence>
<dbReference type="PANTHER" id="PTHR30629">
    <property type="entry name" value="PROPHAGE INTEGRASE"/>
    <property type="match status" value="1"/>
</dbReference>
<dbReference type="GO" id="GO:0006310">
    <property type="term" value="P:DNA recombination"/>
    <property type="evidence" value="ECO:0007669"/>
    <property type="project" value="UniProtKB-KW"/>
</dbReference>
<dbReference type="EMBL" id="VZUQ01000053">
    <property type="protein sequence ID" value="KAB1181448.1"/>
    <property type="molecule type" value="Genomic_DNA"/>
</dbReference>
<dbReference type="InterPro" id="IPR002104">
    <property type="entry name" value="Integrase_catalytic"/>
</dbReference>